<evidence type="ECO:0000256" key="1">
    <source>
        <dbReference type="SAM" id="MobiDB-lite"/>
    </source>
</evidence>
<evidence type="ECO:0000313" key="2">
    <source>
        <dbReference type="EMBL" id="CAG6678916.1"/>
    </source>
</evidence>
<accession>A0A8D8T218</accession>
<feature type="compositionally biased region" description="Basic and acidic residues" evidence="1">
    <location>
        <begin position="42"/>
        <end position="58"/>
    </location>
</feature>
<sequence length="191" mass="21739">MNSDGKDSQEQPMDIDDADKEKGDISTEKGNTEDFTEPGNVEDIRKSSEEKEGTKEIENNLEGMELVLDVENNGESKGKTDKSEQQTEVPEEIHENNGTKNRNEPSKDDTCDKNEKHAFKEQTGFSAQKKNVEKDMEKRHNGETIIIEDVGNFDEEMRSEDVENKHEVENEEIMQGEEEEGEEEKRGGKTL</sequence>
<feature type="compositionally biased region" description="Basic and acidic residues" evidence="1">
    <location>
        <begin position="74"/>
        <end position="120"/>
    </location>
</feature>
<reference evidence="2" key="1">
    <citation type="submission" date="2021-05" db="EMBL/GenBank/DDBJ databases">
        <authorList>
            <person name="Alioto T."/>
            <person name="Alioto T."/>
            <person name="Gomez Garrido J."/>
        </authorList>
    </citation>
    <scope>NUCLEOTIDE SEQUENCE</scope>
</reference>
<protein>
    <submittedName>
        <fullName evidence="2">Uncharacterized protein</fullName>
    </submittedName>
</protein>
<name>A0A8D8T218_9HEMI</name>
<dbReference type="EMBL" id="HBUF01247424">
    <property type="protein sequence ID" value="CAG6678916.1"/>
    <property type="molecule type" value="Transcribed_RNA"/>
</dbReference>
<dbReference type="AlphaFoldDB" id="A0A8D8T218"/>
<feature type="compositionally biased region" description="Basic and acidic residues" evidence="1">
    <location>
        <begin position="19"/>
        <end position="32"/>
    </location>
</feature>
<organism evidence="2">
    <name type="scientific">Cacopsylla melanoneura</name>
    <dbReference type="NCBI Taxonomy" id="428564"/>
    <lineage>
        <taxon>Eukaryota</taxon>
        <taxon>Metazoa</taxon>
        <taxon>Ecdysozoa</taxon>
        <taxon>Arthropoda</taxon>
        <taxon>Hexapoda</taxon>
        <taxon>Insecta</taxon>
        <taxon>Pterygota</taxon>
        <taxon>Neoptera</taxon>
        <taxon>Paraneoptera</taxon>
        <taxon>Hemiptera</taxon>
        <taxon>Sternorrhyncha</taxon>
        <taxon>Psylloidea</taxon>
        <taxon>Psyllidae</taxon>
        <taxon>Psyllinae</taxon>
        <taxon>Cacopsylla</taxon>
    </lineage>
</organism>
<feature type="compositionally biased region" description="Acidic residues" evidence="1">
    <location>
        <begin position="169"/>
        <end position="182"/>
    </location>
</feature>
<feature type="region of interest" description="Disordered" evidence="1">
    <location>
        <begin position="1"/>
        <end position="191"/>
    </location>
</feature>
<feature type="compositionally biased region" description="Basic and acidic residues" evidence="1">
    <location>
        <begin position="130"/>
        <end position="142"/>
    </location>
</feature>
<feature type="compositionally biased region" description="Basic and acidic residues" evidence="1">
    <location>
        <begin position="155"/>
        <end position="168"/>
    </location>
</feature>
<proteinExistence type="predicted"/>